<dbReference type="AlphaFoldDB" id="A0A4Q2SYX2"/>
<keyword evidence="15" id="KW-1185">Reference proteome</keyword>
<dbReference type="GO" id="GO:0000155">
    <property type="term" value="F:phosphorelay sensor kinase activity"/>
    <property type="evidence" value="ECO:0007669"/>
    <property type="project" value="InterPro"/>
</dbReference>
<dbReference type="InterPro" id="IPR050428">
    <property type="entry name" value="TCS_sensor_his_kinase"/>
</dbReference>
<reference evidence="14 15" key="1">
    <citation type="submission" date="2019-01" db="EMBL/GenBank/DDBJ databases">
        <title>Novel species of Nocardioides.</title>
        <authorList>
            <person name="Liu Q."/>
            <person name="X Y.-H."/>
        </authorList>
    </citation>
    <scope>NUCLEOTIDE SEQUENCE [LARGE SCALE GENOMIC DNA]</scope>
    <source>
        <strain evidence="14 15">HLT2-9</strain>
    </source>
</reference>
<feature type="transmembrane region" description="Helical" evidence="11">
    <location>
        <begin position="6"/>
        <end position="31"/>
    </location>
</feature>
<dbReference type="InterPro" id="IPR005467">
    <property type="entry name" value="His_kinase_dom"/>
</dbReference>
<dbReference type="Pfam" id="PF00672">
    <property type="entry name" value="HAMP"/>
    <property type="match status" value="1"/>
</dbReference>
<dbReference type="CDD" id="cd00075">
    <property type="entry name" value="HATPase"/>
    <property type="match status" value="1"/>
</dbReference>
<dbReference type="PRINTS" id="PR00344">
    <property type="entry name" value="BCTRLSENSOR"/>
</dbReference>
<evidence type="ECO:0000259" key="12">
    <source>
        <dbReference type="PROSITE" id="PS50109"/>
    </source>
</evidence>
<dbReference type="Gene3D" id="6.10.340.10">
    <property type="match status" value="1"/>
</dbReference>
<evidence type="ECO:0000256" key="8">
    <source>
        <dbReference type="ARBA" id="ARBA00022989"/>
    </source>
</evidence>
<evidence type="ECO:0000256" key="5">
    <source>
        <dbReference type="ARBA" id="ARBA00022679"/>
    </source>
</evidence>
<dbReference type="EMBL" id="SDWV01000007">
    <property type="protein sequence ID" value="RYC11506.1"/>
    <property type="molecule type" value="Genomic_DNA"/>
</dbReference>
<feature type="domain" description="HAMP" evidence="13">
    <location>
        <begin position="177"/>
        <end position="230"/>
    </location>
</feature>
<dbReference type="SMART" id="SM00304">
    <property type="entry name" value="HAMP"/>
    <property type="match status" value="1"/>
</dbReference>
<organism evidence="14 15">
    <name type="scientific">Nocardioides zhouii</name>
    <dbReference type="NCBI Taxonomy" id="1168729"/>
    <lineage>
        <taxon>Bacteria</taxon>
        <taxon>Bacillati</taxon>
        <taxon>Actinomycetota</taxon>
        <taxon>Actinomycetes</taxon>
        <taxon>Propionibacteriales</taxon>
        <taxon>Nocardioidaceae</taxon>
        <taxon>Nocardioides</taxon>
    </lineage>
</organism>
<evidence type="ECO:0000256" key="1">
    <source>
        <dbReference type="ARBA" id="ARBA00000085"/>
    </source>
</evidence>
<gene>
    <name evidence="14" type="ORF">EUA94_09075</name>
</gene>
<evidence type="ECO:0000256" key="10">
    <source>
        <dbReference type="ARBA" id="ARBA00023136"/>
    </source>
</evidence>
<dbReference type="Proteomes" id="UP000291101">
    <property type="component" value="Unassembled WGS sequence"/>
</dbReference>
<evidence type="ECO:0000259" key="13">
    <source>
        <dbReference type="PROSITE" id="PS50885"/>
    </source>
</evidence>
<name>A0A4Q2SYX2_9ACTN</name>
<feature type="domain" description="Histidine kinase" evidence="12">
    <location>
        <begin position="238"/>
        <end position="448"/>
    </location>
</feature>
<evidence type="ECO:0000256" key="2">
    <source>
        <dbReference type="ARBA" id="ARBA00004236"/>
    </source>
</evidence>
<dbReference type="SMART" id="SM00387">
    <property type="entry name" value="HATPase_c"/>
    <property type="match status" value="1"/>
</dbReference>
<sequence>MTRLPILVKLTAAFAAATLFMLAAAAAFVYVRLRHDLDDRVDANLHARSAAATTALSAGTDVGSVAVEDPEESFAQVLSTSEVLQTAGSPIGAVIDSDQVAEALRRDLVVERELPGIDGVARILAVRHESGTGPMVIAVGQSLRDRDEALSSVVTSFLVGGIGALVAASLAGYALARSGLAPVEAMRSRASEISASDVDARLPLPVANDQIRRLGETLNDMLGRLGDSYERERRFVDDASHELRTPLAVIQTDLEGALLAGGHSEGVSAALVSALDETHRLVRVAEDLLVLARAAGGQLPIAARPMEVGDVLTWARCRFAPVANVSGRTITVFANPGLVVLADEDRLRQVLTNLVDNALRHGAGDITLSARADSDGVTIEVRDQGDGFATWFAPRAFERLSRAHPADRSTGSGIGLAIVHAIVDAHGGRSTVRVGAPATVCIWLPTHPPS</sequence>
<dbReference type="PROSITE" id="PS50109">
    <property type="entry name" value="HIS_KIN"/>
    <property type="match status" value="1"/>
</dbReference>
<feature type="transmembrane region" description="Helical" evidence="11">
    <location>
        <begin position="153"/>
        <end position="176"/>
    </location>
</feature>
<dbReference type="RefSeq" id="WP_129426546.1">
    <property type="nucleotide sequence ID" value="NZ_SDWV01000007.1"/>
</dbReference>
<evidence type="ECO:0000313" key="14">
    <source>
        <dbReference type="EMBL" id="RYC11506.1"/>
    </source>
</evidence>
<comment type="caution">
    <text evidence="14">The sequence shown here is derived from an EMBL/GenBank/DDBJ whole genome shotgun (WGS) entry which is preliminary data.</text>
</comment>
<proteinExistence type="predicted"/>
<dbReference type="InterPro" id="IPR003661">
    <property type="entry name" value="HisK_dim/P_dom"/>
</dbReference>
<keyword evidence="4" id="KW-0597">Phosphoprotein</keyword>
<evidence type="ECO:0000256" key="11">
    <source>
        <dbReference type="SAM" id="Phobius"/>
    </source>
</evidence>
<keyword evidence="6 11" id="KW-0812">Transmembrane</keyword>
<dbReference type="SMART" id="SM00388">
    <property type="entry name" value="HisKA"/>
    <property type="match status" value="1"/>
</dbReference>
<keyword evidence="5" id="KW-0808">Transferase</keyword>
<keyword evidence="9" id="KW-0902">Two-component regulatory system</keyword>
<comment type="catalytic activity">
    <reaction evidence="1">
        <text>ATP + protein L-histidine = ADP + protein N-phospho-L-histidine.</text>
        <dbReference type="EC" id="2.7.13.3"/>
    </reaction>
</comment>
<dbReference type="SUPFAM" id="SSF55874">
    <property type="entry name" value="ATPase domain of HSP90 chaperone/DNA topoisomerase II/histidine kinase"/>
    <property type="match status" value="1"/>
</dbReference>
<evidence type="ECO:0000256" key="6">
    <source>
        <dbReference type="ARBA" id="ARBA00022692"/>
    </source>
</evidence>
<dbReference type="InterPro" id="IPR036097">
    <property type="entry name" value="HisK_dim/P_sf"/>
</dbReference>
<dbReference type="CDD" id="cd00082">
    <property type="entry name" value="HisKA"/>
    <property type="match status" value="1"/>
</dbReference>
<comment type="subcellular location">
    <subcellularLocation>
        <location evidence="2">Cell membrane</location>
    </subcellularLocation>
</comment>
<keyword evidence="10 11" id="KW-0472">Membrane</keyword>
<dbReference type="InterPro" id="IPR003660">
    <property type="entry name" value="HAMP_dom"/>
</dbReference>
<dbReference type="Pfam" id="PF02518">
    <property type="entry name" value="HATPase_c"/>
    <property type="match status" value="1"/>
</dbReference>
<dbReference type="PANTHER" id="PTHR45436:SF5">
    <property type="entry name" value="SENSOR HISTIDINE KINASE TRCS"/>
    <property type="match status" value="1"/>
</dbReference>
<dbReference type="InterPro" id="IPR004358">
    <property type="entry name" value="Sig_transdc_His_kin-like_C"/>
</dbReference>
<accession>A0A4Q2SYX2</accession>
<dbReference type="InterPro" id="IPR003594">
    <property type="entry name" value="HATPase_dom"/>
</dbReference>
<dbReference type="InterPro" id="IPR036890">
    <property type="entry name" value="HATPase_C_sf"/>
</dbReference>
<dbReference type="Pfam" id="PF00512">
    <property type="entry name" value="HisKA"/>
    <property type="match status" value="1"/>
</dbReference>
<evidence type="ECO:0000256" key="9">
    <source>
        <dbReference type="ARBA" id="ARBA00023012"/>
    </source>
</evidence>
<keyword evidence="7" id="KW-0418">Kinase</keyword>
<dbReference type="GO" id="GO:0005886">
    <property type="term" value="C:plasma membrane"/>
    <property type="evidence" value="ECO:0007669"/>
    <property type="project" value="UniProtKB-SubCell"/>
</dbReference>
<dbReference type="Gene3D" id="3.30.565.10">
    <property type="entry name" value="Histidine kinase-like ATPase, C-terminal domain"/>
    <property type="match status" value="1"/>
</dbReference>
<evidence type="ECO:0000313" key="15">
    <source>
        <dbReference type="Proteomes" id="UP000291101"/>
    </source>
</evidence>
<dbReference type="OrthoDB" id="9786919at2"/>
<keyword evidence="8 11" id="KW-1133">Transmembrane helix</keyword>
<protein>
    <recommendedName>
        <fullName evidence="3">histidine kinase</fullName>
        <ecNumber evidence="3">2.7.13.3</ecNumber>
    </recommendedName>
</protein>
<dbReference type="PROSITE" id="PS50885">
    <property type="entry name" value="HAMP"/>
    <property type="match status" value="1"/>
</dbReference>
<evidence type="ECO:0000256" key="7">
    <source>
        <dbReference type="ARBA" id="ARBA00022777"/>
    </source>
</evidence>
<dbReference type="PANTHER" id="PTHR45436">
    <property type="entry name" value="SENSOR HISTIDINE KINASE YKOH"/>
    <property type="match status" value="1"/>
</dbReference>
<dbReference type="SUPFAM" id="SSF158472">
    <property type="entry name" value="HAMP domain-like"/>
    <property type="match status" value="1"/>
</dbReference>
<evidence type="ECO:0000256" key="3">
    <source>
        <dbReference type="ARBA" id="ARBA00012438"/>
    </source>
</evidence>
<dbReference type="SUPFAM" id="SSF47384">
    <property type="entry name" value="Homodimeric domain of signal transducing histidine kinase"/>
    <property type="match status" value="1"/>
</dbReference>
<dbReference type="EC" id="2.7.13.3" evidence="3"/>
<dbReference type="Gene3D" id="1.10.287.130">
    <property type="match status" value="1"/>
</dbReference>
<evidence type="ECO:0000256" key="4">
    <source>
        <dbReference type="ARBA" id="ARBA00022553"/>
    </source>
</evidence>